<dbReference type="Proteomes" id="UP001642483">
    <property type="component" value="Unassembled WGS sequence"/>
</dbReference>
<dbReference type="PANTHER" id="PTHR10300:SF14">
    <property type="entry name" value="PROTEIN SARAH"/>
    <property type="match status" value="1"/>
</dbReference>
<evidence type="ECO:0000313" key="3">
    <source>
        <dbReference type="EMBL" id="CAK8690556.1"/>
    </source>
</evidence>
<protein>
    <recommendedName>
        <fullName evidence="5">Calcipressin-2</fullName>
    </recommendedName>
</protein>
<dbReference type="Gene3D" id="3.30.70.330">
    <property type="match status" value="1"/>
</dbReference>
<reference evidence="3 4" key="1">
    <citation type="submission" date="2024-02" db="EMBL/GenBank/DDBJ databases">
        <authorList>
            <person name="Daric V."/>
            <person name="Darras S."/>
        </authorList>
    </citation>
    <scope>NUCLEOTIDE SEQUENCE [LARGE SCALE GENOMIC DNA]</scope>
</reference>
<dbReference type="SUPFAM" id="SSF54928">
    <property type="entry name" value="RNA-binding domain, RBD"/>
    <property type="match status" value="1"/>
</dbReference>
<comment type="caution">
    <text evidence="3">The sequence shown here is derived from an EMBL/GenBank/DDBJ whole genome shotgun (WGS) entry which is preliminary data.</text>
</comment>
<accession>A0ABP0GI38</accession>
<dbReference type="PROSITE" id="PS51257">
    <property type="entry name" value="PROKAR_LIPOPROTEIN"/>
    <property type="match status" value="1"/>
</dbReference>
<keyword evidence="4" id="KW-1185">Reference proteome</keyword>
<dbReference type="CDD" id="cd12434">
    <property type="entry name" value="RRM_RCAN_like"/>
    <property type="match status" value="1"/>
</dbReference>
<evidence type="ECO:0000256" key="1">
    <source>
        <dbReference type="ARBA" id="ARBA00008209"/>
    </source>
</evidence>
<evidence type="ECO:0000256" key="2">
    <source>
        <dbReference type="ARBA" id="ARBA00024927"/>
    </source>
</evidence>
<dbReference type="PANTHER" id="PTHR10300">
    <property type="entry name" value="CALCIPRESSIN"/>
    <property type="match status" value="1"/>
</dbReference>
<dbReference type="Pfam" id="PF04847">
    <property type="entry name" value="Calcipressin"/>
    <property type="match status" value="1"/>
</dbReference>
<dbReference type="InterPro" id="IPR035979">
    <property type="entry name" value="RBD_domain_sf"/>
</dbReference>
<evidence type="ECO:0000313" key="4">
    <source>
        <dbReference type="Proteomes" id="UP001642483"/>
    </source>
</evidence>
<name>A0ABP0GI38_CLALP</name>
<dbReference type="InterPro" id="IPR012677">
    <property type="entry name" value="Nucleotide-bd_a/b_plait_sf"/>
</dbReference>
<evidence type="ECO:0008006" key="5">
    <source>
        <dbReference type="Google" id="ProtNLM"/>
    </source>
</evidence>
<gene>
    <name evidence="3" type="ORF">CVLEPA_LOCUS23159</name>
</gene>
<sequence length="204" mass="22593">MKTVDDGKPSDNEELNDTFLAELLNGMPTVLFACHIHENVFKLDNAKRQFEKQFDTFGPAQFVYLPSFRRVRISYESSQEATQAKISLHMTKFLNQAMELYFAQTTSAENGAPPTTLLPPVAEKQFLISPPASPPVGWEPIHENKPTTNFDLLSSLVELAPGESHELHKATASTPSVVVHVCEDSNQAGKATLVKIPQTRRPGC</sequence>
<comment type="function">
    <text evidence="2">Inhibits calcineurin-dependent transcriptional responses by binding to the catalytic domain of calcineurin A. Could play a role during central nervous system development.</text>
</comment>
<comment type="similarity">
    <text evidence="1">Belongs to the RCAN family.</text>
</comment>
<proteinExistence type="inferred from homology"/>
<dbReference type="EMBL" id="CAWYQH010000119">
    <property type="protein sequence ID" value="CAK8690556.1"/>
    <property type="molecule type" value="Genomic_DNA"/>
</dbReference>
<organism evidence="3 4">
    <name type="scientific">Clavelina lepadiformis</name>
    <name type="common">Light-bulb sea squirt</name>
    <name type="synonym">Ascidia lepadiformis</name>
    <dbReference type="NCBI Taxonomy" id="159417"/>
    <lineage>
        <taxon>Eukaryota</taxon>
        <taxon>Metazoa</taxon>
        <taxon>Chordata</taxon>
        <taxon>Tunicata</taxon>
        <taxon>Ascidiacea</taxon>
        <taxon>Aplousobranchia</taxon>
        <taxon>Clavelinidae</taxon>
        <taxon>Clavelina</taxon>
    </lineage>
</organism>
<dbReference type="InterPro" id="IPR006931">
    <property type="entry name" value="Calcipressin"/>
</dbReference>